<organism evidence="1 2">
    <name type="scientific">Xylaria curta</name>
    <dbReference type="NCBI Taxonomy" id="42375"/>
    <lineage>
        <taxon>Eukaryota</taxon>
        <taxon>Fungi</taxon>
        <taxon>Dikarya</taxon>
        <taxon>Ascomycota</taxon>
        <taxon>Pezizomycotina</taxon>
        <taxon>Sordariomycetes</taxon>
        <taxon>Xylariomycetidae</taxon>
        <taxon>Xylariales</taxon>
        <taxon>Xylariaceae</taxon>
        <taxon>Xylaria</taxon>
    </lineage>
</organism>
<keyword evidence="2" id="KW-1185">Reference proteome</keyword>
<reference evidence="1" key="1">
    <citation type="submission" date="2022-10" db="EMBL/GenBank/DDBJ databases">
        <title>Genome Sequence of Xylaria curta.</title>
        <authorList>
            <person name="Buettner E."/>
        </authorList>
    </citation>
    <scope>NUCLEOTIDE SEQUENCE</scope>
    <source>
        <strain evidence="1">Babe10</strain>
    </source>
</reference>
<proteinExistence type="predicted"/>
<name>A0ACC1NH25_9PEZI</name>
<gene>
    <name evidence="1" type="ORF">NUW58_g7436</name>
</gene>
<evidence type="ECO:0000313" key="1">
    <source>
        <dbReference type="EMBL" id="KAJ2978635.1"/>
    </source>
</evidence>
<evidence type="ECO:0000313" key="2">
    <source>
        <dbReference type="Proteomes" id="UP001143856"/>
    </source>
</evidence>
<comment type="caution">
    <text evidence="1">The sequence shown here is derived from an EMBL/GenBank/DDBJ whole genome shotgun (WGS) entry which is preliminary data.</text>
</comment>
<protein>
    <submittedName>
        <fullName evidence="1">Uncharacterized protein</fullName>
    </submittedName>
</protein>
<dbReference type="EMBL" id="JAPDGR010001928">
    <property type="protein sequence ID" value="KAJ2978635.1"/>
    <property type="molecule type" value="Genomic_DNA"/>
</dbReference>
<dbReference type="Proteomes" id="UP001143856">
    <property type="component" value="Unassembled WGS sequence"/>
</dbReference>
<sequence>MATKLRLNCGFALVTGAAGGIGKEVALAFAESGVHGVVFADINEQGAEEAAEESRKYATATNFRAIAVKVDVTDEASVQNMVDTAIREFGRIDYSVNSAGMGNISGAVIPNLKVDIFSKTIEVNIKGTMLCIRAVAKAMASQEPLSYKSRHGERSLGRGSIVNLGSANSYVAAPGMASYTTSKHAVIGLTKSSAIDCQKHYIRVNAVCPSWVDTPMMKASLQRVPQLAQMIKAVSPLQRAASAEEVADYIIFLCSPSASYINGTGLVVDAGMTVTAHGA</sequence>
<accession>A0ACC1NH25</accession>